<reference evidence="2" key="2">
    <citation type="submission" date="2020-09" db="EMBL/GenBank/DDBJ databases">
        <authorList>
            <person name="Sun Q."/>
            <person name="Zhou Y."/>
        </authorList>
    </citation>
    <scope>NUCLEOTIDE SEQUENCE</scope>
    <source>
        <strain evidence="2">CGMCC 1.6293</strain>
    </source>
</reference>
<dbReference type="EMBL" id="BMLF01000001">
    <property type="protein sequence ID" value="GGL92775.1"/>
    <property type="molecule type" value="Genomic_DNA"/>
</dbReference>
<feature type="compositionally biased region" description="Gly residues" evidence="1">
    <location>
        <begin position="199"/>
        <end position="213"/>
    </location>
</feature>
<feature type="region of interest" description="Disordered" evidence="1">
    <location>
        <begin position="131"/>
        <end position="233"/>
    </location>
</feature>
<feature type="compositionally biased region" description="Basic and acidic residues" evidence="1">
    <location>
        <begin position="1"/>
        <end position="22"/>
    </location>
</feature>
<feature type="compositionally biased region" description="Low complexity" evidence="1">
    <location>
        <begin position="214"/>
        <end position="233"/>
    </location>
</feature>
<proteinExistence type="predicted"/>
<name>A0A917SQB3_9RHOB</name>
<dbReference type="AlphaFoldDB" id="A0A917SQB3"/>
<keyword evidence="3" id="KW-1185">Reference proteome</keyword>
<comment type="caution">
    <text evidence="2">The sequence shown here is derived from an EMBL/GenBank/DDBJ whole genome shotgun (WGS) entry which is preliminary data.</text>
</comment>
<dbReference type="Proteomes" id="UP000649829">
    <property type="component" value="Unassembled WGS sequence"/>
</dbReference>
<evidence type="ECO:0008006" key="4">
    <source>
        <dbReference type="Google" id="ProtNLM"/>
    </source>
</evidence>
<organism evidence="2 3">
    <name type="scientific">Pseudooceanicola nanhaiensis</name>
    <dbReference type="NCBI Taxonomy" id="375761"/>
    <lineage>
        <taxon>Bacteria</taxon>
        <taxon>Pseudomonadati</taxon>
        <taxon>Pseudomonadota</taxon>
        <taxon>Alphaproteobacteria</taxon>
        <taxon>Rhodobacterales</taxon>
        <taxon>Paracoccaceae</taxon>
        <taxon>Pseudooceanicola</taxon>
    </lineage>
</organism>
<evidence type="ECO:0000256" key="1">
    <source>
        <dbReference type="SAM" id="MobiDB-lite"/>
    </source>
</evidence>
<feature type="compositionally biased region" description="Basic and acidic residues" evidence="1">
    <location>
        <begin position="30"/>
        <end position="51"/>
    </location>
</feature>
<reference evidence="2" key="1">
    <citation type="journal article" date="2014" name="Int. J. Syst. Evol. Microbiol.">
        <title>Complete genome sequence of Corynebacterium casei LMG S-19264T (=DSM 44701T), isolated from a smear-ripened cheese.</title>
        <authorList>
            <consortium name="US DOE Joint Genome Institute (JGI-PGF)"/>
            <person name="Walter F."/>
            <person name="Albersmeier A."/>
            <person name="Kalinowski J."/>
            <person name="Ruckert C."/>
        </authorList>
    </citation>
    <scope>NUCLEOTIDE SEQUENCE</scope>
    <source>
        <strain evidence="2">CGMCC 1.6293</strain>
    </source>
</reference>
<gene>
    <name evidence="2" type="ORF">GCM10011534_13780</name>
</gene>
<accession>A0A917SQB3</accession>
<dbReference type="RefSeq" id="WP_051630390.1">
    <property type="nucleotide sequence ID" value="NZ_BMLF01000001.1"/>
</dbReference>
<sequence>MPDHREGTSAADEARKAADEAKSAASEEAQSFRDNVEEEVSRRAGDTRDTLAGEVGEFGEALRSASGKLRRGSPQEQLVTSAANAMEEFSSHVRGRDLGELLEEVNTFGRRNPAAFLGGAALLGFAGMRLAKASQRRRPIEHDEGHGAPDPAPAPGSTARGPAGTPAGAGSTAPRPMPTSTAPGTPGQSPTGAPTGPGSTPGGTAGTTAGGTAGTTPGTSPTRPGTSTERTKP</sequence>
<feature type="region of interest" description="Disordered" evidence="1">
    <location>
        <begin position="1"/>
        <end position="57"/>
    </location>
</feature>
<feature type="compositionally biased region" description="Low complexity" evidence="1">
    <location>
        <begin position="155"/>
        <end position="198"/>
    </location>
</feature>
<evidence type="ECO:0000313" key="3">
    <source>
        <dbReference type="Proteomes" id="UP000649829"/>
    </source>
</evidence>
<protein>
    <recommendedName>
        <fullName evidence="4">DUF3618 domain-containing protein</fullName>
    </recommendedName>
</protein>
<evidence type="ECO:0000313" key="2">
    <source>
        <dbReference type="EMBL" id="GGL92775.1"/>
    </source>
</evidence>
<feature type="compositionally biased region" description="Basic and acidic residues" evidence="1">
    <location>
        <begin position="138"/>
        <end position="147"/>
    </location>
</feature>